<dbReference type="EMBL" id="MCBT01000021">
    <property type="protein sequence ID" value="OEG74449.1"/>
    <property type="molecule type" value="Genomic_DNA"/>
</dbReference>
<evidence type="ECO:0008006" key="3">
    <source>
        <dbReference type="Google" id="ProtNLM"/>
    </source>
</evidence>
<dbReference type="Pfam" id="PF04392">
    <property type="entry name" value="ABC_sub_bind"/>
    <property type="match status" value="1"/>
</dbReference>
<dbReference type="Gene3D" id="3.40.50.2300">
    <property type="match status" value="2"/>
</dbReference>
<evidence type="ECO:0000313" key="1">
    <source>
        <dbReference type="EMBL" id="OEG74449.1"/>
    </source>
</evidence>
<dbReference type="InterPro" id="IPR007487">
    <property type="entry name" value="ABC_transpt-TYRBP-like"/>
</dbReference>
<dbReference type="AlphaFoldDB" id="A0A1E5IV41"/>
<dbReference type="PANTHER" id="PTHR35271:SF1">
    <property type="entry name" value="ABC TRANSPORTER, SUBSTRATE-BINDING LIPOPROTEIN"/>
    <property type="match status" value="1"/>
</dbReference>
<evidence type="ECO:0000313" key="2">
    <source>
        <dbReference type="Proteomes" id="UP000095230"/>
    </source>
</evidence>
<organism evidence="1 2">
    <name type="scientific">Shewanella colwelliana</name>
    <name type="common">Alteromonas colwelliana</name>
    <dbReference type="NCBI Taxonomy" id="23"/>
    <lineage>
        <taxon>Bacteria</taxon>
        <taxon>Pseudomonadati</taxon>
        <taxon>Pseudomonadota</taxon>
        <taxon>Gammaproteobacteria</taxon>
        <taxon>Alteromonadales</taxon>
        <taxon>Shewanellaceae</taxon>
        <taxon>Shewanella</taxon>
    </lineage>
</organism>
<reference evidence="1 2" key="1">
    <citation type="submission" date="2016-07" db="EMBL/GenBank/DDBJ databases">
        <title>Whole-genome of two Shewanella species isolated from a digestive organ of sea cucumber Apostichopus japonicus Selenka 1867.</title>
        <authorList>
            <person name="Hong H.-H."/>
            <person name="Choi H."/>
            <person name="Cheon S."/>
            <person name="Oh J.-S."/>
            <person name="Lee H.-G."/>
            <person name="Park C."/>
        </authorList>
    </citation>
    <scope>NUCLEOTIDE SEQUENCE [LARGE SCALE GENOMIC DNA]</scope>
    <source>
        <strain evidence="1 2">CSB03KR</strain>
    </source>
</reference>
<comment type="caution">
    <text evidence="1">The sequence shown here is derived from an EMBL/GenBank/DDBJ whole genome shotgun (WGS) entry which is preliminary data.</text>
</comment>
<sequence length="315" mass="35517">MLSFTATANSITIVHSYHAEYPWVEAYTKGLTDHFSTATDVTHYYLDTKRLPIETLPQRANETWRAIQSQTPNLIVLADDNAISSLSERLSNTKIPVVFLGLNANPREYGLHNFNNFTGVLERPLFKRNVLMFDGILPQANNSKILVMFDNSPTSRAAIRQISATSNTTRLGHIQVDFQQITTFAEWRSSIRQAKRSGYRAIFIGLYHTLRDSKEALVPPNEIMSWTAANAQLPHFGFWDFSVGHNANIGGYVLDGYLHGELAAELINQIAAGRQPDQIHYVSDRKGRFLFSKSGLAKWNLTLSDNLVKKSNYIP</sequence>
<accession>A0A1E5IV41</accession>
<protein>
    <recommendedName>
        <fullName evidence="3">Sugar ABC transporter</fullName>
    </recommendedName>
</protein>
<name>A0A1E5IV41_SHECO</name>
<dbReference type="STRING" id="23.BEL05_07685"/>
<proteinExistence type="predicted"/>
<gene>
    <name evidence="1" type="ORF">BEL05_07685</name>
</gene>
<dbReference type="Proteomes" id="UP000095230">
    <property type="component" value="Unassembled WGS sequence"/>
</dbReference>
<dbReference type="PANTHER" id="PTHR35271">
    <property type="entry name" value="ABC TRANSPORTER, SUBSTRATE-BINDING LIPOPROTEIN-RELATED"/>
    <property type="match status" value="1"/>
</dbReference>